<feature type="domain" description="RRM" evidence="9">
    <location>
        <begin position="100"/>
        <end position="182"/>
    </location>
</feature>
<dbReference type="Pfam" id="PF12220">
    <property type="entry name" value="U1snRNP70_N"/>
    <property type="match status" value="1"/>
</dbReference>
<dbReference type="GO" id="GO:0030619">
    <property type="term" value="F:U1 snRNA binding"/>
    <property type="evidence" value="ECO:0007669"/>
    <property type="project" value="InterPro"/>
</dbReference>
<feature type="region of interest" description="Disordered" evidence="8">
    <location>
        <begin position="190"/>
        <end position="220"/>
    </location>
</feature>
<sequence>MSSGLDANLLKLFAPRPQLDYATPVDRHPAVRRLPPVGGVAQFLARGAEHDKEYVASETKEEMKKRKAEERKKKAEDAVAAGIASWDPSSDKSIASDPYKTLFVGRLSYGVTEKLLRREFEQFGPVISIRIVTQTAEAKKPTKPRGYAFIEFERERDLTIAYREADGMKIDGRRVVVDVERGRTVKGWKPRRLGGGLGGTRKGGNDVNVKVSGRDGGNGGVGAAVSVSAPAAGGYGGGGGGGYGGGYGGGGGGRRDDRFDDRRPSGGGRGVGYGGGGYDERDRRGSGRESGGRDYGGGREYGRDSGRDSGRDQGREGGRGGGSEVGRDAGRGMAEPVREEAAVGNGFDRRGGGSFDDRRGSGRGDDRQGDGRGGARDEGYAGNGFDRRGGYSERRRSRSPPAGRSSGWESDR</sequence>
<feature type="compositionally biased region" description="Basic and acidic residues" evidence="8">
    <location>
        <begin position="278"/>
        <end position="318"/>
    </location>
</feature>
<evidence type="ECO:0000256" key="8">
    <source>
        <dbReference type="SAM" id="MobiDB-lite"/>
    </source>
</evidence>
<dbReference type="FunFam" id="3.30.70.330:FF:001585">
    <property type="entry name" value="U1 small nuclear ribonucleoprotein 70 kDa"/>
    <property type="match status" value="1"/>
</dbReference>
<feature type="compositionally biased region" description="Basic and acidic residues" evidence="8">
    <location>
        <begin position="253"/>
        <end position="264"/>
    </location>
</feature>
<dbReference type="EMBL" id="QEAP01000007">
    <property type="protein sequence ID" value="TPX78199.1"/>
    <property type="molecule type" value="Genomic_DNA"/>
</dbReference>
<dbReference type="InterPro" id="IPR022023">
    <property type="entry name" value="U1snRNP70_N"/>
</dbReference>
<dbReference type="InterPro" id="IPR012677">
    <property type="entry name" value="Nucleotide-bd_a/b_plait_sf"/>
</dbReference>
<dbReference type="GO" id="GO:0016607">
    <property type="term" value="C:nuclear speck"/>
    <property type="evidence" value="ECO:0007669"/>
    <property type="project" value="UniProtKB-SubCell"/>
</dbReference>
<keyword evidence="5" id="KW-0539">Nucleus</keyword>
<dbReference type="Pfam" id="PF00076">
    <property type="entry name" value="RRM_1"/>
    <property type="match status" value="1"/>
</dbReference>
<evidence type="ECO:0000256" key="3">
    <source>
        <dbReference type="ARBA" id="ARBA00016996"/>
    </source>
</evidence>
<feature type="compositionally biased region" description="Gly residues" evidence="8">
    <location>
        <begin position="265"/>
        <end position="277"/>
    </location>
</feature>
<feature type="compositionally biased region" description="Gly residues" evidence="8">
    <location>
        <begin position="193"/>
        <end position="202"/>
    </location>
</feature>
<protein>
    <recommendedName>
        <fullName evidence="3">U1 small nuclear ribonucleoprotein 70 kDa</fullName>
    </recommendedName>
</protein>
<dbReference type="InterPro" id="IPR000504">
    <property type="entry name" value="RRM_dom"/>
</dbReference>
<comment type="subcellular location">
    <subcellularLocation>
        <location evidence="1">Nucleus speckle</location>
    </subcellularLocation>
    <subcellularLocation>
        <location evidence="2">Nucleus</location>
        <location evidence="2">Nucleoplasm</location>
    </subcellularLocation>
</comment>
<name>A0A507FP51_9FUNG</name>
<accession>A0A507FP51</accession>
<dbReference type="AlphaFoldDB" id="A0A507FP51"/>
<dbReference type="InterPro" id="IPR035979">
    <property type="entry name" value="RBD_domain_sf"/>
</dbReference>
<evidence type="ECO:0000256" key="2">
    <source>
        <dbReference type="ARBA" id="ARBA00004642"/>
    </source>
</evidence>
<feature type="compositionally biased region" description="Basic and acidic residues" evidence="8">
    <location>
        <begin position="325"/>
        <end position="394"/>
    </location>
</feature>
<dbReference type="GO" id="GO:0071011">
    <property type="term" value="C:precatalytic spliceosome"/>
    <property type="evidence" value="ECO:0007669"/>
    <property type="project" value="TreeGrafter"/>
</dbReference>
<reference evidence="10 11" key="1">
    <citation type="journal article" date="2019" name="Sci. Rep.">
        <title>Comparative genomics of chytrid fungi reveal insights into the obligate biotrophic and pathogenic lifestyle of Synchytrium endobioticum.</title>
        <authorList>
            <person name="van de Vossenberg B.T.L.H."/>
            <person name="Warris S."/>
            <person name="Nguyen H.D.T."/>
            <person name="van Gent-Pelzer M.P.E."/>
            <person name="Joly D.L."/>
            <person name="van de Geest H.C."/>
            <person name="Bonants P.J.M."/>
            <person name="Smith D.S."/>
            <person name="Levesque C.A."/>
            <person name="van der Lee T.A.J."/>
        </authorList>
    </citation>
    <scope>NUCLEOTIDE SEQUENCE [LARGE SCALE GENOMIC DNA]</scope>
    <source>
        <strain evidence="10 11">CBS 675.73</strain>
    </source>
</reference>
<feature type="region of interest" description="Disordered" evidence="8">
    <location>
        <begin position="249"/>
        <end position="412"/>
    </location>
</feature>
<evidence type="ECO:0000313" key="11">
    <source>
        <dbReference type="Proteomes" id="UP000320333"/>
    </source>
</evidence>
<evidence type="ECO:0000259" key="9">
    <source>
        <dbReference type="PROSITE" id="PS50102"/>
    </source>
</evidence>
<keyword evidence="11" id="KW-1185">Reference proteome</keyword>
<comment type="caution">
    <text evidence="10">The sequence shown here is derived from an EMBL/GenBank/DDBJ whole genome shotgun (WGS) entry which is preliminary data.</text>
</comment>
<dbReference type="PANTHER" id="PTHR13952:SF5">
    <property type="entry name" value="U1 SMALL NUCLEAR RIBONUCLEOPROTEIN 70 KDA"/>
    <property type="match status" value="1"/>
</dbReference>
<dbReference type="PROSITE" id="PS50102">
    <property type="entry name" value="RRM"/>
    <property type="match status" value="1"/>
</dbReference>
<dbReference type="STRING" id="246404.A0A507FP51"/>
<dbReference type="SMART" id="SM00360">
    <property type="entry name" value="RRM"/>
    <property type="match status" value="1"/>
</dbReference>
<evidence type="ECO:0000256" key="4">
    <source>
        <dbReference type="ARBA" id="ARBA00022884"/>
    </source>
</evidence>
<organism evidence="10 11">
    <name type="scientific">Chytriomyces confervae</name>
    <dbReference type="NCBI Taxonomy" id="246404"/>
    <lineage>
        <taxon>Eukaryota</taxon>
        <taxon>Fungi</taxon>
        <taxon>Fungi incertae sedis</taxon>
        <taxon>Chytridiomycota</taxon>
        <taxon>Chytridiomycota incertae sedis</taxon>
        <taxon>Chytridiomycetes</taxon>
        <taxon>Chytridiales</taxon>
        <taxon>Chytriomycetaceae</taxon>
        <taxon>Chytriomyces</taxon>
    </lineage>
</organism>
<dbReference type="SUPFAM" id="SSF54928">
    <property type="entry name" value="RNA-binding domain, RBD"/>
    <property type="match status" value="1"/>
</dbReference>
<proteinExistence type="predicted"/>
<feature type="compositionally biased region" description="Low complexity" evidence="8">
    <location>
        <begin position="399"/>
        <end position="412"/>
    </location>
</feature>
<dbReference type="Proteomes" id="UP000320333">
    <property type="component" value="Unassembled WGS sequence"/>
</dbReference>
<dbReference type="GO" id="GO:0003729">
    <property type="term" value="F:mRNA binding"/>
    <property type="evidence" value="ECO:0007669"/>
    <property type="project" value="TreeGrafter"/>
</dbReference>
<evidence type="ECO:0000256" key="1">
    <source>
        <dbReference type="ARBA" id="ARBA00004324"/>
    </source>
</evidence>
<evidence type="ECO:0000256" key="6">
    <source>
        <dbReference type="ARBA" id="ARBA00023274"/>
    </source>
</evidence>
<evidence type="ECO:0000256" key="5">
    <source>
        <dbReference type="ARBA" id="ARBA00023242"/>
    </source>
</evidence>
<dbReference type="OrthoDB" id="4207594at2759"/>
<dbReference type="InterPro" id="IPR051183">
    <property type="entry name" value="U1_U11-U12_snRNP_70-35kDa"/>
</dbReference>
<evidence type="ECO:0000313" key="10">
    <source>
        <dbReference type="EMBL" id="TPX78199.1"/>
    </source>
</evidence>
<keyword evidence="6" id="KW-0687">Ribonucleoprotein</keyword>
<evidence type="ECO:0000256" key="7">
    <source>
        <dbReference type="PROSITE-ProRule" id="PRU00176"/>
    </source>
</evidence>
<dbReference type="CDD" id="cd12236">
    <property type="entry name" value="RRM_snRNP70"/>
    <property type="match status" value="1"/>
</dbReference>
<dbReference type="InterPro" id="IPR034143">
    <property type="entry name" value="snRNP70_RRM"/>
</dbReference>
<keyword evidence="4 7" id="KW-0694">RNA-binding</keyword>
<dbReference type="GO" id="GO:0071004">
    <property type="term" value="C:U2-type prespliceosome"/>
    <property type="evidence" value="ECO:0007669"/>
    <property type="project" value="TreeGrafter"/>
</dbReference>
<gene>
    <name evidence="10" type="ORF">CcCBS67573_g00523</name>
</gene>
<dbReference type="GO" id="GO:0000398">
    <property type="term" value="P:mRNA splicing, via spliceosome"/>
    <property type="evidence" value="ECO:0007669"/>
    <property type="project" value="TreeGrafter"/>
</dbReference>
<dbReference type="Gene3D" id="3.30.70.330">
    <property type="match status" value="1"/>
</dbReference>
<dbReference type="PANTHER" id="PTHR13952">
    <property type="entry name" value="U1 SMALL NUCLEAR RIBONUCLEOPROTEIN 70 KD"/>
    <property type="match status" value="1"/>
</dbReference>
<dbReference type="GO" id="GO:0005685">
    <property type="term" value="C:U1 snRNP"/>
    <property type="evidence" value="ECO:0007669"/>
    <property type="project" value="TreeGrafter"/>
</dbReference>